<dbReference type="GO" id="GO:0005737">
    <property type="term" value="C:cytoplasm"/>
    <property type="evidence" value="ECO:0007669"/>
    <property type="project" value="TreeGrafter"/>
</dbReference>
<dbReference type="Pfam" id="PF00916">
    <property type="entry name" value="Sulfate_transp"/>
    <property type="match status" value="1"/>
</dbReference>
<evidence type="ECO:0000256" key="11">
    <source>
        <dbReference type="ARBA" id="ARBA00023136"/>
    </source>
</evidence>
<accession>A0A9Q0P862</accession>
<evidence type="ECO:0000259" key="15">
    <source>
        <dbReference type="PROSITE" id="PS50011"/>
    </source>
</evidence>
<keyword evidence="9 14" id="KW-0067">ATP-binding</keyword>
<feature type="binding site" evidence="14">
    <location>
        <position position="381"/>
    </location>
    <ligand>
        <name>ATP</name>
        <dbReference type="ChEBI" id="CHEBI:30616"/>
    </ligand>
</feature>
<evidence type="ECO:0000256" key="2">
    <source>
        <dbReference type="ARBA" id="ARBA00006529"/>
    </source>
</evidence>
<comment type="caution">
    <text evidence="16">The sequence shown here is derived from an EMBL/GenBank/DDBJ whole genome shotgun (WGS) entry which is preliminary data.</text>
</comment>
<keyword evidence="8" id="KW-0418">Kinase</keyword>
<dbReference type="InterPro" id="IPR050538">
    <property type="entry name" value="MAP_kinase_kinase_kinase"/>
</dbReference>
<evidence type="ECO:0000256" key="12">
    <source>
        <dbReference type="ARBA" id="ARBA00047559"/>
    </source>
</evidence>
<comment type="similarity">
    <text evidence="2">Belongs to the protein kinase superfamily. STE Ser/Thr protein kinase family. MAP kinase kinase kinase subfamily.</text>
</comment>
<evidence type="ECO:0000256" key="10">
    <source>
        <dbReference type="ARBA" id="ARBA00022989"/>
    </source>
</evidence>
<reference evidence="16" key="1">
    <citation type="submission" date="2022-11" db="EMBL/GenBank/DDBJ databases">
        <authorList>
            <person name="Hyden B.L."/>
            <person name="Feng K."/>
            <person name="Yates T."/>
            <person name="Jawdy S."/>
            <person name="Smart L.B."/>
            <person name="Muchero W."/>
        </authorList>
    </citation>
    <scope>NUCLEOTIDE SEQUENCE</scope>
    <source>
        <tissue evidence="16">Shoot tip</tissue>
    </source>
</reference>
<proteinExistence type="inferred from homology"/>
<evidence type="ECO:0000256" key="3">
    <source>
        <dbReference type="ARBA" id="ARBA00012406"/>
    </source>
</evidence>
<reference evidence="16" key="2">
    <citation type="journal article" date="2023" name="Int. J. Mol. Sci.">
        <title>De Novo Assembly and Annotation of 11 Diverse Shrub Willow (Salix) Genomes Reveals Novel Gene Organization in Sex-Linked Regions.</title>
        <authorList>
            <person name="Hyden B."/>
            <person name="Feng K."/>
            <person name="Yates T.B."/>
            <person name="Jawdy S."/>
            <person name="Cereghino C."/>
            <person name="Smart L.B."/>
            <person name="Muchero W."/>
        </authorList>
    </citation>
    <scope>NUCLEOTIDE SEQUENCE [LARGE SCALE GENOMIC DNA]</scope>
    <source>
        <tissue evidence="16">Shoot tip</tissue>
    </source>
</reference>
<gene>
    <name evidence="16" type="ORF">OIU85_007037</name>
</gene>
<evidence type="ECO:0000256" key="4">
    <source>
        <dbReference type="ARBA" id="ARBA00022527"/>
    </source>
</evidence>
<evidence type="ECO:0000256" key="8">
    <source>
        <dbReference type="ARBA" id="ARBA00022777"/>
    </source>
</evidence>
<keyword evidence="10" id="KW-1133">Transmembrane helix</keyword>
<evidence type="ECO:0000256" key="6">
    <source>
        <dbReference type="ARBA" id="ARBA00022692"/>
    </source>
</evidence>
<evidence type="ECO:0000256" key="14">
    <source>
        <dbReference type="PROSITE-ProRule" id="PRU10141"/>
    </source>
</evidence>
<dbReference type="OrthoDB" id="10261027at2759"/>
<protein>
    <recommendedName>
        <fullName evidence="3">mitogen-activated protein kinase kinase kinase</fullName>
        <ecNumber evidence="3">2.7.11.25</ecNumber>
    </recommendedName>
</protein>
<evidence type="ECO:0000256" key="7">
    <source>
        <dbReference type="ARBA" id="ARBA00022741"/>
    </source>
</evidence>
<evidence type="ECO:0000313" key="17">
    <source>
        <dbReference type="Proteomes" id="UP001151529"/>
    </source>
</evidence>
<comment type="catalytic activity">
    <reaction evidence="13">
        <text>L-seryl-[protein] + ATP = O-phospho-L-seryl-[protein] + ADP + H(+)</text>
        <dbReference type="Rhea" id="RHEA:17989"/>
        <dbReference type="Rhea" id="RHEA-COMP:9863"/>
        <dbReference type="Rhea" id="RHEA-COMP:11604"/>
        <dbReference type="ChEBI" id="CHEBI:15378"/>
        <dbReference type="ChEBI" id="CHEBI:29999"/>
        <dbReference type="ChEBI" id="CHEBI:30616"/>
        <dbReference type="ChEBI" id="CHEBI:83421"/>
        <dbReference type="ChEBI" id="CHEBI:456216"/>
        <dbReference type="EC" id="2.7.11.25"/>
    </reaction>
</comment>
<dbReference type="EMBL" id="JAPFFL010000013">
    <property type="protein sequence ID" value="KAJ6683311.1"/>
    <property type="molecule type" value="Genomic_DNA"/>
</dbReference>
<dbReference type="GO" id="GO:0004709">
    <property type="term" value="F:MAP kinase kinase kinase activity"/>
    <property type="evidence" value="ECO:0007669"/>
    <property type="project" value="UniProtKB-EC"/>
</dbReference>
<evidence type="ECO:0000256" key="9">
    <source>
        <dbReference type="ARBA" id="ARBA00022840"/>
    </source>
</evidence>
<dbReference type="InterPro" id="IPR000719">
    <property type="entry name" value="Prot_kinase_dom"/>
</dbReference>
<dbReference type="GO" id="GO:0016020">
    <property type="term" value="C:membrane"/>
    <property type="evidence" value="ECO:0007669"/>
    <property type="project" value="UniProtKB-SubCell"/>
</dbReference>
<sequence>MECSHRVAIPPPQPFVKSLQYNLKETFFPDDPLRQFKNQPTSRRFVLGLKYFFPILGLCKFQFKLHSAIILVYAMMGSSRDLAVGTVAVASLLTSSMLGNEVNANENPRLYLHLAFTATFFAGAFQASLGLLNIKWTHSRRGILCTPADQQEFRKSTDARDQMIKGTEFSSAFNTNIIVRKQLLSVFPSSSIPFEPLHALVLIPGLREHKLSVHHSSFNPTSSHPASSLAFFRSSCPPTSMSSPMPSSSTQAACSSSSSFSHYAEAFAQYAIRLVQTLRQVVEAAAPSAAGYCARLPIGQVLRSAENTARTILRKLGRPIQNEENNARGNRYSDVNSPALKISRPRPRITNWERGVLIGKGSFASVYKGYSNEDGIFFAAKGVSPTEPNHLRHLENEIAILKLLDDHENIIQYYGTDKDGEMVYIFLELASHGTLEQAYKNCRFEEPQVSHYTRQILLGLKYLHSCKVVHGDLNCANILVTEPGTIKLADFGLSKRMEDHSYGFPSDICSLGCTVLEMSTRKYPQSNAKKVLISEELAIRSGRGIIVPRNLSDTLKDFINQCLQPDPNQRPTAAKLLAHPFVKESSFHADS</sequence>
<dbReference type="InterPro" id="IPR011547">
    <property type="entry name" value="SLC26A/SulP_dom"/>
</dbReference>
<keyword evidence="11" id="KW-0472">Membrane</keyword>
<name>A0A9Q0P862_SALVM</name>
<keyword evidence="17" id="KW-1185">Reference proteome</keyword>
<dbReference type="InterPro" id="IPR011009">
    <property type="entry name" value="Kinase-like_dom_sf"/>
</dbReference>
<comment type="catalytic activity">
    <reaction evidence="12">
        <text>L-threonyl-[protein] + ATP = O-phospho-L-threonyl-[protein] + ADP + H(+)</text>
        <dbReference type="Rhea" id="RHEA:46608"/>
        <dbReference type="Rhea" id="RHEA-COMP:11060"/>
        <dbReference type="Rhea" id="RHEA-COMP:11605"/>
        <dbReference type="ChEBI" id="CHEBI:15378"/>
        <dbReference type="ChEBI" id="CHEBI:30013"/>
        <dbReference type="ChEBI" id="CHEBI:30616"/>
        <dbReference type="ChEBI" id="CHEBI:61977"/>
        <dbReference type="ChEBI" id="CHEBI:456216"/>
        <dbReference type="EC" id="2.7.11.25"/>
    </reaction>
</comment>
<dbReference type="CDD" id="cd06606">
    <property type="entry name" value="STKc_MAPKKK"/>
    <property type="match status" value="1"/>
</dbReference>
<dbReference type="GO" id="GO:0005524">
    <property type="term" value="F:ATP binding"/>
    <property type="evidence" value="ECO:0007669"/>
    <property type="project" value="UniProtKB-UniRule"/>
</dbReference>
<keyword evidence="7 14" id="KW-0547">Nucleotide-binding</keyword>
<keyword evidence="4" id="KW-0723">Serine/threonine-protein kinase</keyword>
<dbReference type="Pfam" id="PF00069">
    <property type="entry name" value="Pkinase"/>
    <property type="match status" value="1"/>
</dbReference>
<organism evidence="16 17">
    <name type="scientific">Salix viminalis</name>
    <name type="common">Common osier</name>
    <name type="synonym">Basket willow</name>
    <dbReference type="NCBI Taxonomy" id="40686"/>
    <lineage>
        <taxon>Eukaryota</taxon>
        <taxon>Viridiplantae</taxon>
        <taxon>Streptophyta</taxon>
        <taxon>Embryophyta</taxon>
        <taxon>Tracheophyta</taxon>
        <taxon>Spermatophyta</taxon>
        <taxon>Magnoliopsida</taxon>
        <taxon>eudicotyledons</taxon>
        <taxon>Gunneridae</taxon>
        <taxon>Pentapetalae</taxon>
        <taxon>rosids</taxon>
        <taxon>fabids</taxon>
        <taxon>Malpighiales</taxon>
        <taxon>Salicaceae</taxon>
        <taxon>Saliceae</taxon>
        <taxon>Salix</taxon>
    </lineage>
</organism>
<feature type="domain" description="Protein kinase" evidence="15">
    <location>
        <begin position="352"/>
        <end position="582"/>
    </location>
</feature>
<keyword evidence="6" id="KW-0812">Transmembrane</keyword>
<dbReference type="PANTHER" id="PTHR48016">
    <property type="entry name" value="MAP KINASE KINASE KINASE SSK2-RELATED-RELATED"/>
    <property type="match status" value="1"/>
</dbReference>
<evidence type="ECO:0000256" key="13">
    <source>
        <dbReference type="ARBA" id="ARBA00048329"/>
    </source>
</evidence>
<dbReference type="Gene3D" id="1.10.510.10">
    <property type="entry name" value="Transferase(Phosphotransferase) domain 1"/>
    <property type="match status" value="1"/>
</dbReference>
<evidence type="ECO:0000313" key="16">
    <source>
        <dbReference type="EMBL" id="KAJ6683311.1"/>
    </source>
</evidence>
<keyword evidence="5" id="KW-0808">Transferase</keyword>
<dbReference type="Proteomes" id="UP001151529">
    <property type="component" value="Chromosome 17"/>
</dbReference>
<dbReference type="PROSITE" id="PS00107">
    <property type="entry name" value="PROTEIN_KINASE_ATP"/>
    <property type="match status" value="1"/>
</dbReference>
<evidence type="ECO:0000256" key="5">
    <source>
        <dbReference type="ARBA" id="ARBA00022679"/>
    </source>
</evidence>
<dbReference type="InterPro" id="IPR017441">
    <property type="entry name" value="Protein_kinase_ATP_BS"/>
</dbReference>
<dbReference type="Gene3D" id="3.30.200.20">
    <property type="entry name" value="Phosphorylase Kinase, domain 1"/>
    <property type="match status" value="1"/>
</dbReference>
<dbReference type="EC" id="2.7.11.25" evidence="3"/>
<comment type="subcellular location">
    <subcellularLocation>
        <location evidence="1">Membrane</location>
        <topology evidence="1">Multi-pass membrane protein</topology>
    </subcellularLocation>
</comment>
<dbReference type="SUPFAM" id="SSF56112">
    <property type="entry name" value="Protein kinase-like (PK-like)"/>
    <property type="match status" value="1"/>
</dbReference>
<dbReference type="PROSITE" id="PS50011">
    <property type="entry name" value="PROTEIN_KINASE_DOM"/>
    <property type="match status" value="1"/>
</dbReference>
<dbReference type="PANTHER" id="PTHR48016:SF29">
    <property type="entry name" value="MITOGEN-ACTIVATED PROTEIN KINASE KINASE KINASE 1-RELATED"/>
    <property type="match status" value="1"/>
</dbReference>
<dbReference type="AlphaFoldDB" id="A0A9Q0P862"/>
<evidence type="ECO:0000256" key="1">
    <source>
        <dbReference type="ARBA" id="ARBA00004141"/>
    </source>
</evidence>